<geneLocation type="plasmid" evidence="5 6">
    <name>unnamed1</name>
</geneLocation>
<dbReference type="FunFam" id="1.10.10.10:FF:000001">
    <property type="entry name" value="LysR family transcriptional regulator"/>
    <property type="match status" value="1"/>
</dbReference>
<dbReference type="KEGG" id="ncb:C0V82_23700"/>
<keyword evidence="6" id="KW-1185">Reference proteome</keyword>
<dbReference type="Gene3D" id="1.10.10.10">
    <property type="entry name" value="Winged helix-like DNA-binding domain superfamily/Winged helix DNA-binding domain"/>
    <property type="match status" value="1"/>
</dbReference>
<evidence type="ECO:0000256" key="4">
    <source>
        <dbReference type="ARBA" id="ARBA00023163"/>
    </source>
</evidence>
<dbReference type="RefSeq" id="WP_102114886.1">
    <property type="nucleotide sequence ID" value="NZ_BMGN01000001.1"/>
</dbReference>
<dbReference type="InterPro" id="IPR000847">
    <property type="entry name" value="LysR_HTH_N"/>
</dbReference>
<evidence type="ECO:0000256" key="2">
    <source>
        <dbReference type="ARBA" id="ARBA00023015"/>
    </source>
</evidence>
<dbReference type="PANTHER" id="PTHR30537">
    <property type="entry name" value="HTH-TYPE TRANSCRIPTIONAL REGULATOR"/>
    <property type="match status" value="1"/>
</dbReference>
<evidence type="ECO:0000256" key="1">
    <source>
        <dbReference type="ARBA" id="ARBA00009437"/>
    </source>
</evidence>
<gene>
    <name evidence="5" type="ORF">C0V82_23700</name>
</gene>
<dbReference type="GO" id="GO:0006351">
    <property type="term" value="P:DNA-templated transcription"/>
    <property type="evidence" value="ECO:0007669"/>
    <property type="project" value="TreeGrafter"/>
</dbReference>
<dbReference type="GO" id="GO:0043565">
    <property type="term" value="F:sequence-specific DNA binding"/>
    <property type="evidence" value="ECO:0007669"/>
    <property type="project" value="TreeGrafter"/>
</dbReference>
<dbReference type="InterPro" id="IPR005119">
    <property type="entry name" value="LysR_subst-bd"/>
</dbReference>
<keyword evidence="3" id="KW-0238">DNA-binding</keyword>
<dbReference type="EMBL" id="CP025613">
    <property type="protein sequence ID" value="AUN33373.1"/>
    <property type="molecule type" value="Genomic_DNA"/>
</dbReference>
<dbReference type="InterPro" id="IPR058163">
    <property type="entry name" value="LysR-type_TF_proteobact-type"/>
</dbReference>
<reference evidence="5 6" key="1">
    <citation type="submission" date="2017-12" db="EMBL/GenBank/DDBJ databases">
        <title>Genomes of bacteria within cyanobacterial aggregates.</title>
        <authorList>
            <person name="Cai H."/>
        </authorList>
    </citation>
    <scope>NUCLEOTIDE SEQUENCE [LARGE SCALE GENOMIC DNA]</scope>
    <source>
        <strain evidence="5 6">TH16</strain>
        <plasmid evidence="5 6">unnamed1</plasmid>
    </source>
</reference>
<dbReference type="Gene3D" id="3.40.190.290">
    <property type="match status" value="1"/>
</dbReference>
<evidence type="ECO:0000313" key="5">
    <source>
        <dbReference type="EMBL" id="AUN33373.1"/>
    </source>
</evidence>
<organism evidence="5 6">
    <name type="scientific">Niveispirillum cyanobacteriorum</name>
    <dbReference type="NCBI Taxonomy" id="1612173"/>
    <lineage>
        <taxon>Bacteria</taxon>
        <taxon>Pseudomonadati</taxon>
        <taxon>Pseudomonadota</taxon>
        <taxon>Alphaproteobacteria</taxon>
        <taxon>Rhodospirillales</taxon>
        <taxon>Azospirillaceae</taxon>
        <taxon>Niveispirillum</taxon>
    </lineage>
</organism>
<dbReference type="PROSITE" id="PS50931">
    <property type="entry name" value="HTH_LYSR"/>
    <property type="match status" value="1"/>
</dbReference>
<comment type="similarity">
    <text evidence="1">Belongs to the LysR transcriptional regulatory family.</text>
</comment>
<dbReference type="InterPro" id="IPR036390">
    <property type="entry name" value="WH_DNA-bd_sf"/>
</dbReference>
<dbReference type="GO" id="GO:0003700">
    <property type="term" value="F:DNA-binding transcription factor activity"/>
    <property type="evidence" value="ECO:0007669"/>
    <property type="project" value="InterPro"/>
</dbReference>
<dbReference type="AlphaFoldDB" id="A0A2K9NJY8"/>
<keyword evidence="4" id="KW-0804">Transcription</keyword>
<dbReference type="SUPFAM" id="SSF53850">
    <property type="entry name" value="Periplasmic binding protein-like II"/>
    <property type="match status" value="1"/>
</dbReference>
<evidence type="ECO:0000256" key="3">
    <source>
        <dbReference type="ARBA" id="ARBA00023125"/>
    </source>
</evidence>
<name>A0A2K9NJY8_9PROT</name>
<dbReference type="PANTHER" id="PTHR30537:SF10">
    <property type="entry name" value="TRANSCRIPTIONAL REGULATOR-RELATED"/>
    <property type="match status" value="1"/>
</dbReference>
<proteinExistence type="inferred from homology"/>
<accession>A0A2K9NJY8</accession>
<dbReference type="SUPFAM" id="SSF46785">
    <property type="entry name" value="Winged helix' DNA-binding domain"/>
    <property type="match status" value="1"/>
</dbReference>
<sequence length="292" mass="32657">MGSWDGIDSFIAVCETESFSAAATRLGVSTSHVSREVARLEDRLQVRLLYRTTRRVSVTDAGRTFLERCRRLVEEREEAFATVSESDGAARGHLRLTCSIAYGERFIVPLVNRFLLTHPQLSVTIDLTNRLTDLVGEGFDLAVRTGTSLDDSRLIAVRLASRRRYLCAAPAYLERHGPPGSLDDLARHQCLMGTADLWHFEDQGRQVSFRPGGSWRCNSGFAVLDAARQGLGLCQLPDFYVETELATGTLVSLLDHHRPPDEGIWAVYPHRRHLSPKVSLLVEYLKSHVGRL</sequence>
<dbReference type="Proteomes" id="UP000234752">
    <property type="component" value="Plasmid unnamed1"/>
</dbReference>
<keyword evidence="5" id="KW-0614">Plasmid</keyword>
<dbReference type="Pfam" id="PF00126">
    <property type="entry name" value="HTH_1"/>
    <property type="match status" value="1"/>
</dbReference>
<dbReference type="FunFam" id="3.40.190.290:FF:000001">
    <property type="entry name" value="Transcriptional regulator, LysR family"/>
    <property type="match status" value="1"/>
</dbReference>
<protein>
    <submittedName>
        <fullName evidence="5">LysR family transcriptional regulator</fullName>
    </submittedName>
</protein>
<dbReference type="OrthoDB" id="9812435at2"/>
<keyword evidence="2" id="KW-0805">Transcription regulation</keyword>
<dbReference type="Pfam" id="PF03466">
    <property type="entry name" value="LysR_substrate"/>
    <property type="match status" value="1"/>
</dbReference>
<evidence type="ECO:0000313" key="6">
    <source>
        <dbReference type="Proteomes" id="UP000234752"/>
    </source>
</evidence>
<dbReference type="InterPro" id="IPR036388">
    <property type="entry name" value="WH-like_DNA-bd_sf"/>
</dbReference>